<keyword evidence="7" id="KW-0406">Ion transport</keyword>
<dbReference type="AlphaFoldDB" id="A0A5C6DDC3"/>
<evidence type="ECO:0000313" key="13">
    <source>
        <dbReference type="EMBL" id="TWU32909.1"/>
    </source>
</evidence>
<evidence type="ECO:0000256" key="2">
    <source>
        <dbReference type="ARBA" id="ARBA00022448"/>
    </source>
</evidence>
<evidence type="ECO:0000256" key="9">
    <source>
        <dbReference type="SAM" id="MobiDB-lite"/>
    </source>
</evidence>
<feature type="transmembrane region" description="Helical" evidence="10">
    <location>
        <begin position="216"/>
        <end position="238"/>
    </location>
</feature>
<dbReference type="InterPro" id="IPR006153">
    <property type="entry name" value="Cation/H_exchanger_TM"/>
</dbReference>
<evidence type="ECO:0000256" key="7">
    <source>
        <dbReference type="ARBA" id="ARBA00023065"/>
    </source>
</evidence>
<feature type="transmembrane region" description="Helical" evidence="10">
    <location>
        <begin position="120"/>
        <end position="143"/>
    </location>
</feature>
<evidence type="ECO:0000256" key="1">
    <source>
        <dbReference type="ARBA" id="ARBA00004651"/>
    </source>
</evidence>
<dbReference type="EMBL" id="SJPV01000011">
    <property type="protein sequence ID" value="TWU32909.1"/>
    <property type="molecule type" value="Genomic_DNA"/>
</dbReference>
<evidence type="ECO:0000259" key="11">
    <source>
        <dbReference type="Pfam" id="PF00999"/>
    </source>
</evidence>
<accession>A0A5C6DDC3</accession>
<dbReference type="GO" id="GO:0015297">
    <property type="term" value="F:antiporter activity"/>
    <property type="evidence" value="ECO:0007669"/>
    <property type="project" value="UniProtKB-KW"/>
</dbReference>
<evidence type="ECO:0000256" key="4">
    <source>
        <dbReference type="ARBA" id="ARBA00022475"/>
    </source>
</evidence>
<keyword evidence="3" id="KW-0050">Antiport</keyword>
<dbReference type="GO" id="GO:1902600">
    <property type="term" value="P:proton transmembrane transport"/>
    <property type="evidence" value="ECO:0007669"/>
    <property type="project" value="InterPro"/>
</dbReference>
<dbReference type="SUPFAM" id="SSF51735">
    <property type="entry name" value="NAD(P)-binding Rossmann-fold domains"/>
    <property type="match status" value="1"/>
</dbReference>
<feature type="compositionally biased region" description="Polar residues" evidence="9">
    <location>
        <begin position="641"/>
        <end position="652"/>
    </location>
</feature>
<keyword evidence="8 10" id="KW-0472">Membrane</keyword>
<reference evidence="13 14" key="1">
    <citation type="submission" date="2019-02" db="EMBL/GenBank/DDBJ databases">
        <title>Deep-cultivation of Planctomycetes and their phenomic and genomic characterization uncovers novel biology.</title>
        <authorList>
            <person name="Wiegand S."/>
            <person name="Jogler M."/>
            <person name="Boedeker C."/>
            <person name="Pinto D."/>
            <person name="Vollmers J."/>
            <person name="Rivas-Marin E."/>
            <person name="Kohn T."/>
            <person name="Peeters S.H."/>
            <person name="Heuer A."/>
            <person name="Rast P."/>
            <person name="Oberbeckmann S."/>
            <person name="Bunk B."/>
            <person name="Jeske O."/>
            <person name="Meyerdierks A."/>
            <person name="Storesund J.E."/>
            <person name="Kallscheuer N."/>
            <person name="Luecker S."/>
            <person name="Lage O.M."/>
            <person name="Pohl T."/>
            <person name="Merkel B.J."/>
            <person name="Hornburger P."/>
            <person name="Mueller R.-W."/>
            <person name="Bruemmer F."/>
            <person name="Labrenz M."/>
            <person name="Spormann A.M."/>
            <person name="Op Den Camp H."/>
            <person name="Overmann J."/>
            <person name="Amann R."/>
            <person name="Jetten M.S.M."/>
            <person name="Mascher T."/>
            <person name="Medema M.H."/>
            <person name="Devos D.P."/>
            <person name="Kaster A.-K."/>
            <person name="Ovreas L."/>
            <person name="Rohde M."/>
            <person name="Galperin M.Y."/>
            <person name="Jogler C."/>
        </authorList>
    </citation>
    <scope>NUCLEOTIDE SEQUENCE [LARGE SCALE GENOMIC DNA]</scope>
    <source>
        <strain evidence="13 14">Poly41</strain>
    </source>
</reference>
<feature type="transmembrane region" description="Helical" evidence="10">
    <location>
        <begin position="328"/>
        <end position="352"/>
    </location>
</feature>
<dbReference type="InterPro" id="IPR038770">
    <property type="entry name" value="Na+/solute_symporter_sf"/>
</dbReference>
<feature type="transmembrane region" description="Helical" evidence="10">
    <location>
        <begin position="52"/>
        <end position="68"/>
    </location>
</feature>
<evidence type="ECO:0000256" key="3">
    <source>
        <dbReference type="ARBA" id="ARBA00022449"/>
    </source>
</evidence>
<sequence length="671" mass="72154">MFRLAVTVRTSKSTSSTPDVKPCRMDLLLYLAMIPALGVSAQWLAWRTGLPGILLLLLFGLSLGFFIQPDTYLAELVGGDDDMTGPELLFPIVSLSVAVIMFEGGLSLKFRELREAGSAAFRLVTLGALITFLGSAAAAHLTLGFSWPLSFLLGAILIVTGPTVIGPLLRQVRPSRRVASTLKWEGIVIDPIGAVLAVLVFENVLLHSAHSDLGSAFWMLTKTVLIGTGLGAAGGAFLTGIFRRYWMPDTLHGVGTLSFALLLYAISNHLAHESGLITVTVMGIWLTNQKRFDIEHIVELKENLRTLLIGCLFIVLGSRVAIEDVAAIGWPGLAFLGCMILLVRPLSVFISLLGSPLNLREQAFVAALAPRGIVAAAVSSVFALEMERHTETLTLAGSDQLATVTFLVIVGTVAIYGMLASPIAKLLGLADETSNGVLIAGADRWVRDFATELHALGIPVLLVDTNYNKVSQARLAGLNAECVNILNEHAREELPLAGIGRFLAMTPNDEVNSLATRESRGLFDRSKLYQLTFTSKNAAGGRGLTTNLMGRELFRDGLTFSQIREMCEAGAQFKATKLSESFSYAEFLRRYNDTSELLCLLKSDGSLQVNTIDKPLEPEAGQTIICLVASVPVPAEHVSQDSKLASKGNSPQSDDSAKRSKKSSPDNDGEC</sequence>
<evidence type="ECO:0000256" key="5">
    <source>
        <dbReference type="ARBA" id="ARBA00022692"/>
    </source>
</evidence>
<dbReference type="InterPro" id="IPR036291">
    <property type="entry name" value="NAD(P)-bd_dom_sf"/>
</dbReference>
<proteinExistence type="predicted"/>
<dbReference type="PANTHER" id="PTHR32507:SF0">
    <property type="entry name" value="NA(+)_H(+) ANTIPORTER 2-RELATED"/>
    <property type="match status" value="1"/>
</dbReference>
<organism evidence="13 14">
    <name type="scientific">Novipirellula artificiosorum</name>
    <dbReference type="NCBI Taxonomy" id="2528016"/>
    <lineage>
        <taxon>Bacteria</taxon>
        <taxon>Pseudomonadati</taxon>
        <taxon>Planctomycetota</taxon>
        <taxon>Planctomycetia</taxon>
        <taxon>Pirellulales</taxon>
        <taxon>Pirellulaceae</taxon>
        <taxon>Novipirellula</taxon>
    </lineage>
</organism>
<protein>
    <submittedName>
        <fullName evidence="13">K(+)/H(+) antiporter NhaP2</fullName>
    </submittedName>
</protein>
<keyword evidence="4" id="KW-1003">Cell membrane</keyword>
<dbReference type="PANTHER" id="PTHR32507">
    <property type="entry name" value="NA(+)/H(+) ANTIPORTER 1"/>
    <property type="match status" value="1"/>
</dbReference>
<feature type="transmembrane region" description="Helical" evidence="10">
    <location>
        <begin position="88"/>
        <end position="108"/>
    </location>
</feature>
<feature type="region of interest" description="Disordered" evidence="9">
    <location>
        <begin position="638"/>
        <end position="671"/>
    </location>
</feature>
<comment type="caution">
    <text evidence="13">The sequence shown here is derived from an EMBL/GenBank/DDBJ whole genome shotgun (WGS) entry which is preliminary data.</text>
</comment>
<dbReference type="Gene3D" id="3.40.50.720">
    <property type="entry name" value="NAD(P)-binding Rossmann-like Domain"/>
    <property type="match status" value="1"/>
</dbReference>
<feature type="transmembrane region" description="Helical" evidence="10">
    <location>
        <begin position="181"/>
        <end position="201"/>
    </location>
</feature>
<evidence type="ECO:0000256" key="8">
    <source>
        <dbReference type="ARBA" id="ARBA00023136"/>
    </source>
</evidence>
<name>A0A5C6DDC3_9BACT</name>
<keyword evidence="5 10" id="KW-0812">Transmembrane</keyword>
<feature type="transmembrane region" description="Helical" evidence="10">
    <location>
        <begin position="149"/>
        <end position="169"/>
    </location>
</feature>
<evidence type="ECO:0000259" key="12">
    <source>
        <dbReference type="Pfam" id="PF02254"/>
    </source>
</evidence>
<dbReference type="GO" id="GO:0005886">
    <property type="term" value="C:plasma membrane"/>
    <property type="evidence" value="ECO:0007669"/>
    <property type="project" value="UniProtKB-SubCell"/>
</dbReference>
<evidence type="ECO:0000256" key="6">
    <source>
        <dbReference type="ARBA" id="ARBA00022989"/>
    </source>
</evidence>
<dbReference type="Pfam" id="PF02254">
    <property type="entry name" value="TrkA_N"/>
    <property type="match status" value="1"/>
</dbReference>
<keyword evidence="2" id="KW-0813">Transport</keyword>
<dbReference type="GO" id="GO:0006813">
    <property type="term" value="P:potassium ion transport"/>
    <property type="evidence" value="ECO:0007669"/>
    <property type="project" value="InterPro"/>
</dbReference>
<evidence type="ECO:0000313" key="14">
    <source>
        <dbReference type="Proteomes" id="UP000319143"/>
    </source>
</evidence>
<feature type="transmembrane region" description="Helical" evidence="10">
    <location>
        <begin position="404"/>
        <end position="424"/>
    </location>
</feature>
<evidence type="ECO:0000256" key="10">
    <source>
        <dbReference type="SAM" id="Phobius"/>
    </source>
</evidence>
<dbReference type="Gene3D" id="1.20.1530.20">
    <property type="match status" value="1"/>
</dbReference>
<keyword evidence="6 10" id="KW-1133">Transmembrane helix</keyword>
<feature type="domain" description="Cation/H+ exchanger transmembrane" evidence="11">
    <location>
        <begin position="43"/>
        <end position="425"/>
    </location>
</feature>
<keyword evidence="14" id="KW-1185">Reference proteome</keyword>
<dbReference type="InterPro" id="IPR003148">
    <property type="entry name" value="RCK_N"/>
</dbReference>
<dbReference type="Pfam" id="PF00999">
    <property type="entry name" value="Na_H_Exchanger"/>
    <property type="match status" value="1"/>
</dbReference>
<dbReference type="Proteomes" id="UP000319143">
    <property type="component" value="Unassembled WGS sequence"/>
</dbReference>
<comment type="subcellular location">
    <subcellularLocation>
        <location evidence="1">Cell membrane</location>
        <topology evidence="1">Multi-pass membrane protein</topology>
    </subcellularLocation>
</comment>
<gene>
    <name evidence="13" type="primary">nhaP2_2</name>
    <name evidence="13" type="ORF">Poly41_52870</name>
</gene>
<feature type="transmembrane region" description="Helical" evidence="10">
    <location>
        <begin position="364"/>
        <end position="384"/>
    </location>
</feature>
<feature type="domain" description="RCK N-terminal" evidence="12">
    <location>
        <begin position="437"/>
        <end position="526"/>
    </location>
</feature>